<dbReference type="Pfam" id="PF13439">
    <property type="entry name" value="Glyco_transf_4"/>
    <property type="match status" value="1"/>
</dbReference>
<dbReference type="InterPro" id="IPR001296">
    <property type="entry name" value="Glyco_trans_1"/>
</dbReference>
<name>A0A840TQ42_9BACT</name>
<dbReference type="AlphaFoldDB" id="A0A840TQ42"/>
<proteinExistence type="predicted"/>
<reference evidence="3 4" key="1">
    <citation type="submission" date="2020-08" db="EMBL/GenBank/DDBJ databases">
        <title>Genomic Encyclopedia of Type Strains, Phase IV (KMG-IV): sequencing the most valuable type-strain genomes for metagenomic binning, comparative biology and taxonomic classification.</title>
        <authorList>
            <person name="Goeker M."/>
        </authorList>
    </citation>
    <scope>NUCLEOTIDE SEQUENCE [LARGE SCALE GENOMIC DNA]</scope>
    <source>
        <strain evidence="3 4">DSM 105074</strain>
    </source>
</reference>
<dbReference type="Proteomes" id="UP000557307">
    <property type="component" value="Unassembled WGS sequence"/>
</dbReference>
<feature type="domain" description="Glycosyl transferase family 1" evidence="1">
    <location>
        <begin position="167"/>
        <end position="303"/>
    </location>
</feature>
<accession>A0A840TQ42</accession>
<organism evidence="3 4">
    <name type="scientific">Rhabdobacter roseus</name>
    <dbReference type="NCBI Taxonomy" id="1655419"/>
    <lineage>
        <taxon>Bacteria</taxon>
        <taxon>Pseudomonadati</taxon>
        <taxon>Bacteroidota</taxon>
        <taxon>Cytophagia</taxon>
        <taxon>Cytophagales</taxon>
        <taxon>Cytophagaceae</taxon>
        <taxon>Rhabdobacter</taxon>
    </lineage>
</organism>
<evidence type="ECO:0000313" key="3">
    <source>
        <dbReference type="EMBL" id="MBB5285454.1"/>
    </source>
</evidence>
<dbReference type="RefSeq" id="WP_184175599.1">
    <property type="nucleotide sequence ID" value="NZ_JACHGF010000005.1"/>
</dbReference>
<keyword evidence="3" id="KW-0808">Transferase</keyword>
<keyword evidence="4" id="KW-1185">Reference proteome</keyword>
<comment type="caution">
    <text evidence="3">The sequence shown here is derived from an EMBL/GenBank/DDBJ whole genome shotgun (WGS) entry which is preliminary data.</text>
</comment>
<protein>
    <submittedName>
        <fullName evidence="3">Glycosyltransferase involved in cell wall biosynthesis</fullName>
    </submittedName>
</protein>
<dbReference type="InterPro" id="IPR028098">
    <property type="entry name" value="Glyco_trans_4-like_N"/>
</dbReference>
<evidence type="ECO:0000259" key="2">
    <source>
        <dbReference type="Pfam" id="PF13439"/>
    </source>
</evidence>
<feature type="domain" description="Glycosyltransferase subfamily 4-like N-terminal" evidence="2">
    <location>
        <begin position="22"/>
        <end position="124"/>
    </location>
</feature>
<dbReference type="PANTHER" id="PTHR12526">
    <property type="entry name" value="GLYCOSYLTRANSFERASE"/>
    <property type="match status" value="1"/>
</dbReference>
<dbReference type="CDD" id="cd03802">
    <property type="entry name" value="GT4_AviGT4-like"/>
    <property type="match status" value="1"/>
</dbReference>
<dbReference type="EMBL" id="JACHGF010000005">
    <property type="protein sequence ID" value="MBB5285454.1"/>
    <property type="molecule type" value="Genomic_DNA"/>
</dbReference>
<evidence type="ECO:0000259" key="1">
    <source>
        <dbReference type="Pfam" id="PF00534"/>
    </source>
</evidence>
<sequence length="339" mass="38158">MKIAILAPIAWRTPPRQYGPWEQVASNVAEGLVARGLEVTLFATADSLTQGTLKYSSPCGYAEDSSLDPKVEECLHISHLMEQASQFDLIHNHFDFLPLTYSRLIRTPMITTIHGFSSPRIVPVYKKYNESTSYVSISNSDRHPELRYLTTVYNGINPAEFTFQAQPQDYLLFFGRIHPEKGTYEAIQIAKAAKRPLIISGLVQDQRYFEEKVQPYLDDDQVLYVGNAGPAQRDKLLRNAYALLHPISFEEPFGLSVAEAMFCGTPVIAFRRGSMPELIQHEKTGFLVETTHEAAEAVERIATLDRQACRTWASSQFSVDKMVDGYLKAYEAVLDQVPG</sequence>
<gene>
    <name evidence="3" type="ORF">HNQ92_003611</name>
</gene>
<dbReference type="GO" id="GO:0016757">
    <property type="term" value="F:glycosyltransferase activity"/>
    <property type="evidence" value="ECO:0007669"/>
    <property type="project" value="InterPro"/>
</dbReference>
<dbReference type="Pfam" id="PF00534">
    <property type="entry name" value="Glycos_transf_1"/>
    <property type="match status" value="1"/>
</dbReference>
<dbReference type="Gene3D" id="3.40.50.2000">
    <property type="entry name" value="Glycogen Phosphorylase B"/>
    <property type="match status" value="2"/>
</dbReference>
<evidence type="ECO:0000313" key="4">
    <source>
        <dbReference type="Proteomes" id="UP000557307"/>
    </source>
</evidence>
<dbReference type="PANTHER" id="PTHR12526:SF595">
    <property type="entry name" value="BLL5217 PROTEIN"/>
    <property type="match status" value="1"/>
</dbReference>
<dbReference type="SUPFAM" id="SSF53756">
    <property type="entry name" value="UDP-Glycosyltransferase/glycogen phosphorylase"/>
    <property type="match status" value="1"/>
</dbReference>